<dbReference type="InterPro" id="IPR013491">
    <property type="entry name" value="Tape_meas_N"/>
</dbReference>
<dbReference type="AlphaFoldDB" id="A0A3Q9I9K5"/>
<dbReference type="OrthoDB" id="1677957at2"/>
<keyword evidence="1" id="KW-0812">Transmembrane</keyword>
<dbReference type="Proteomes" id="UP000270678">
    <property type="component" value="Chromosome"/>
</dbReference>
<dbReference type="Pfam" id="PF20155">
    <property type="entry name" value="TMP_3"/>
    <property type="match status" value="1"/>
</dbReference>
<keyword evidence="1" id="KW-0472">Membrane</keyword>
<sequence length="433" mass="47044">MATMSNALALFDSTTSIMPRMPTLPLPVTNEPEITIIDPGKSIVSRFEGQPTIFDAEYTVVEDDFKKNIEAAAVAQENLNEKTKKKAIDVVKLFSTAKDAAKKLKSAMDFSDAYVNTFARLDAINDHLQTTKQLQDKVFASAQRSRGNYMDTAAQISQLGQMAPGAFKSNDETIAFHELAQQSIRMGGGDPKSSMNNLTKIMSTGSFSGGDFSSMTEYAPMLAQAISDYTGKSREELVNLSSSGALSSEVIKNAMFAASDQINAKFSEFPQTFGDHFNSIKNTAIRGLDPIIQKLSELLNSPGASSFFSGLETGISVAMGLLNMLIDGAIWLAEVAQNNWPVMEQILTTFAVAIIPLLWGMVTPILTAVGAWMMANWQILLVAAIIGLLVAAMIHFGISAEDVIGAVVGFFFRFICGYLQYHCRNHQCDCPIC</sequence>
<gene>
    <name evidence="3" type="ORF">EI981_06955</name>
</gene>
<keyword evidence="1" id="KW-1133">Transmembrane helix</keyword>
<accession>A0A3Q9I9K5</accession>
<reference evidence="4" key="1">
    <citation type="submission" date="2018-12" db="EMBL/GenBank/DDBJ databases">
        <title>Complete genome sequence of Paenibacillus sp. MBLB1234.</title>
        <authorList>
            <person name="Nam Y.-D."/>
            <person name="Kang J."/>
            <person name="Chung W.-H."/>
            <person name="Park Y.S."/>
        </authorList>
    </citation>
    <scope>NUCLEOTIDE SEQUENCE [LARGE SCALE GENOMIC DNA]</scope>
    <source>
        <strain evidence="4">MBLB1234</strain>
    </source>
</reference>
<dbReference type="NCBIfam" id="TIGR02675">
    <property type="entry name" value="tape_meas_nterm"/>
    <property type="match status" value="1"/>
</dbReference>
<feature type="transmembrane region" description="Helical" evidence="1">
    <location>
        <begin position="377"/>
        <end position="396"/>
    </location>
</feature>
<feature type="transmembrane region" description="Helical" evidence="1">
    <location>
        <begin position="403"/>
        <end position="421"/>
    </location>
</feature>
<dbReference type="EMBL" id="CP034346">
    <property type="protein sequence ID" value="AZS14224.1"/>
    <property type="molecule type" value="Genomic_DNA"/>
</dbReference>
<organism evidence="3 4">
    <name type="scientific">Paenibacillus lutimineralis</name>
    <dbReference type="NCBI Taxonomy" id="2707005"/>
    <lineage>
        <taxon>Bacteria</taxon>
        <taxon>Bacillati</taxon>
        <taxon>Bacillota</taxon>
        <taxon>Bacilli</taxon>
        <taxon>Bacillales</taxon>
        <taxon>Paenibacillaceae</taxon>
        <taxon>Paenibacillus</taxon>
    </lineage>
</organism>
<evidence type="ECO:0000313" key="4">
    <source>
        <dbReference type="Proteomes" id="UP000270678"/>
    </source>
</evidence>
<evidence type="ECO:0000256" key="1">
    <source>
        <dbReference type="SAM" id="Phobius"/>
    </source>
</evidence>
<feature type="transmembrane region" description="Helical" evidence="1">
    <location>
        <begin position="346"/>
        <end position="371"/>
    </location>
</feature>
<proteinExistence type="predicted"/>
<evidence type="ECO:0000259" key="2">
    <source>
        <dbReference type="Pfam" id="PF20155"/>
    </source>
</evidence>
<dbReference type="KEGG" id="plut:EI981_06955"/>
<feature type="domain" description="Tape measure protein N-terminal" evidence="2">
    <location>
        <begin position="105"/>
        <end position="288"/>
    </location>
</feature>
<evidence type="ECO:0000313" key="3">
    <source>
        <dbReference type="EMBL" id="AZS14224.1"/>
    </source>
</evidence>
<protein>
    <recommendedName>
        <fullName evidence="2">Tape measure protein N-terminal domain-containing protein</fullName>
    </recommendedName>
</protein>
<name>A0A3Q9I9K5_9BACL</name>
<keyword evidence="4" id="KW-1185">Reference proteome</keyword>